<evidence type="ECO:0000256" key="4">
    <source>
        <dbReference type="ARBA" id="ARBA00022475"/>
    </source>
</evidence>
<evidence type="ECO:0000256" key="9">
    <source>
        <dbReference type="ARBA" id="ARBA00022777"/>
    </source>
</evidence>
<evidence type="ECO:0000256" key="5">
    <source>
        <dbReference type="ARBA" id="ARBA00022553"/>
    </source>
</evidence>
<keyword evidence="9 18" id="KW-0418">Kinase</keyword>
<protein>
    <recommendedName>
        <fullName evidence="14">Sensor histidine kinase MtrB</fullName>
        <ecNumber evidence="3">2.7.13.3</ecNumber>
    </recommendedName>
</protein>
<dbReference type="InterPro" id="IPR003594">
    <property type="entry name" value="HATPase_dom"/>
</dbReference>
<organism evidence="18 19">
    <name type="scientific">Schaalia canis</name>
    <dbReference type="NCBI Taxonomy" id="100469"/>
    <lineage>
        <taxon>Bacteria</taxon>
        <taxon>Bacillati</taxon>
        <taxon>Actinomycetota</taxon>
        <taxon>Actinomycetes</taxon>
        <taxon>Actinomycetales</taxon>
        <taxon>Actinomycetaceae</taxon>
        <taxon>Schaalia</taxon>
    </lineage>
</organism>
<sequence length="542" mass="58848">MTWRTAPPQSPSDKITQTKGWIARLLRDHPIVERLRSSLSLRIALAITATAVAVLTASSILVSSQLTDSMFETRRVVVLEDASVRFSAAQASLEQSTASSPDQVQEVARQIVENIQFSAAGAGAVAAVLLRSPEASSVVRINEIIPANATAIISDDLRDAVQHSGQAHWQSVLIPATETRPEAPGIIAGTQVLLPRAGAHELYIVYSLAGDQAMVNTTLQVLTIAVLPILLLLPFGVFWGVYHLLRPVRRTAQAASGLAAGDLDTRVPVEGNDEMARLGHAFNDMAASLQQQISEYDELSQLQQRFVTDVSHELRTPLTTIRMAEEMIWEEREELTSSGRRSAELLHGQVERFESMLADLLEISRHDAQSALLEAESTDMRPIISKVVEANDELAKRLGVEVRVHLPEERCAAEVDARRIERVLRNLLVNAIEHADGSTVDIDLAGTSSGVAVRVRDYGVGMTEETAARVFDRFFRADPARARTTGGTGLGLSIAAEDVHLHNGVLSAYGELGKGASFLMLIPRNVGQDPGPCPLSIWEGEE</sequence>
<comment type="subcellular location">
    <subcellularLocation>
        <location evidence="2">Cell membrane</location>
        <topology evidence="2">Multi-pass membrane protein</topology>
    </subcellularLocation>
</comment>
<dbReference type="SMART" id="SM00388">
    <property type="entry name" value="HisKA"/>
    <property type="match status" value="1"/>
</dbReference>
<keyword evidence="19" id="KW-1185">Reference proteome</keyword>
<evidence type="ECO:0000256" key="1">
    <source>
        <dbReference type="ARBA" id="ARBA00000085"/>
    </source>
</evidence>
<dbReference type="PANTHER" id="PTHR45528:SF1">
    <property type="entry name" value="SENSOR HISTIDINE KINASE CPXA"/>
    <property type="match status" value="1"/>
</dbReference>
<dbReference type="SMART" id="SM00304">
    <property type="entry name" value="HAMP"/>
    <property type="match status" value="1"/>
</dbReference>
<evidence type="ECO:0000256" key="3">
    <source>
        <dbReference type="ARBA" id="ARBA00012438"/>
    </source>
</evidence>
<evidence type="ECO:0000256" key="6">
    <source>
        <dbReference type="ARBA" id="ARBA00022679"/>
    </source>
</evidence>
<dbReference type="GO" id="GO:0005524">
    <property type="term" value="F:ATP binding"/>
    <property type="evidence" value="ECO:0007669"/>
    <property type="project" value="UniProtKB-KW"/>
</dbReference>
<evidence type="ECO:0000256" key="11">
    <source>
        <dbReference type="ARBA" id="ARBA00022989"/>
    </source>
</evidence>
<keyword evidence="7 15" id="KW-0812">Transmembrane</keyword>
<dbReference type="PANTHER" id="PTHR45528">
    <property type="entry name" value="SENSOR HISTIDINE KINASE CPXA"/>
    <property type="match status" value="1"/>
</dbReference>
<dbReference type="PROSITE" id="PS50109">
    <property type="entry name" value="HIS_KIN"/>
    <property type="match status" value="1"/>
</dbReference>
<dbReference type="GO" id="GO:0000155">
    <property type="term" value="F:phosphorelay sensor kinase activity"/>
    <property type="evidence" value="ECO:0007669"/>
    <property type="project" value="InterPro"/>
</dbReference>
<dbReference type="CDD" id="cd00082">
    <property type="entry name" value="HisKA"/>
    <property type="match status" value="1"/>
</dbReference>
<evidence type="ECO:0000256" key="12">
    <source>
        <dbReference type="ARBA" id="ARBA00023012"/>
    </source>
</evidence>
<keyword evidence="5" id="KW-0597">Phosphoprotein</keyword>
<dbReference type="GO" id="GO:0005886">
    <property type="term" value="C:plasma membrane"/>
    <property type="evidence" value="ECO:0007669"/>
    <property type="project" value="UniProtKB-SubCell"/>
</dbReference>
<feature type="domain" description="HAMP" evidence="17">
    <location>
        <begin position="242"/>
        <end position="294"/>
    </location>
</feature>
<keyword evidence="11 15" id="KW-1133">Transmembrane helix</keyword>
<evidence type="ECO:0000256" key="13">
    <source>
        <dbReference type="ARBA" id="ARBA00023136"/>
    </source>
</evidence>
<dbReference type="PRINTS" id="PR00344">
    <property type="entry name" value="BCTRLSENSOR"/>
</dbReference>
<evidence type="ECO:0000256" key="15">
    <source>
        <dbReference type="SAM" id="Phobius"/>
    </source>
</evidence>
<evidence type="ECO:0000256" key="2">
    <source>
        <dbReference type="ARBA" id="ARBA00004651"/>
    </source>
</evidence>
<dbReference type="AlphaFoldDB" id="A0A3P1SE18"/>
<keyword evidence="6" id="KW-0808">Transferase</keyword>
<keyword evidence="10" id="KW-0067">ATP-binding</keyword>
<dbReference type="SMART" id="SM00387">
    <property type="entry name" value="HATPase_c"/>
    <property type="match status" value="1"/>
</dbReference>
<accession>A0A3P1SE18</accession>
<evidence type="ECO:0000313" key="18">
    <source>
        <dbReference type="EMBL" id="RRC94985.1"/>
    </source>
</evidence>
<dbReference type="InterPro" id="IPR047669">
    <property type="entry name" value="MtrAB_MtrB"/>
</dbReference>
<comment type="catalytic activity">
    <reaction evidence="1">
        <text>ATP + protein L-histidine = ADP + protein N-phospho-L-histidine.</text>
        <dbReference type="EC" id="2.7.13.3"/>
    </reaction>
</comment>
<dbReference type="RefSeq" id="WP_124871145.1">
    <property type="nucleotide sequence ID" value="NZ_RQZF01000008.1"/>
</dbReference>
<reference evidence="18 19" key="1">
    <citation type="submission" date="2018-11" db="EMBL/GenBank/DDBJ databases">
        <title>Genomes From Bacteria Associated with the Canine Oral Cavity: a Test Case for Automated Genome-Based Taxonomic Assignment.</title>
        <authorList>
            <person name="Coil D.A."/>
            <person name="Jospin G."/>
            <person name="Darling A.E."/>
            <person name="Wallis C."/>
            <person name="Davis I.J."/>
            <person name="Harris S."/>
            <person name="Eisen J.A."/>
            <person name="Holcombe L.J."/>
            <person name="O'Flynn C."/>
        </authorList>
    </citation>
    <scope>NUCLEOTIDE SEQUENCE [LARGE SCALE GENOMIC DNA]</scope>
    <source>
        <strain evidence="18 19">OH770</strain>
    </source>
</reference>
<keyword evidence="4" id="KW-1003">Cell membrane</keyword>
<dbReference type="Proteomes" id="UP000280444">
    <property type="component" value="Unassembled WGS sequence"/>
</dbReference>
<gene>
    <name evidence="18" type="ORF">EII11_07835</name>
</gene>
<dbReference type="Gene3D" id="3.30.565.10">
    <property type="entry name" value="Histidine kinase-like ATPase, C-terminal domain"/>
    <property type="match status" value="1"/>
</dbReference>
<name>A0A3P1SE18_9ACTO</name>
<comment type="caution">
    <text evidence="18">The sequence shown here is derived from an EMBL/GenBank/DDBJ whole genome shotgun (WGS) entry which is preliminary data.</text>
</comment>
<dbReference type="InterPro" id="IPR036890">
    <property type="entry name" value="HATPase_C_sf"/>
</dbReference>
<feature type="transmembrane region" description="Helical" evidence="15">
    <location>
        <begin position="221"/>
        <end position="242"/>
    </location>
</feature>
<dbReference type="NCBIfam" id="NF040691">
    <property type="entry name" value="MtrAB_MtrB"/>
    <property type="match status" value="1"/>
</dbReference>
<dbReference type="InterPro" id="IPR003660">
    <property type="entry name" value="HAMP_dom"/>
</dbReference>
<dbReference type="OrthoDB" id="9786919at2"/>
<feature type="domain" description="Histidine kinase" evidence="16">
    <location>
        <begin position="309"/>
        <end position="526"/>
    </location>
</feature>
<dbReference type="CDD" id="cd06225">
    <property type="entry name" value="HAMP"/>
    <property type="match status" value="1"/>
</dbReference>
<evidence type="ECO:0000256" key="10">
    <source>
        <dbReference type="ARBA" id="ARBA00022840"/>
    </source>
</evidence>
<dbReference type="Pfam" id="PF00512">
    <property type="entry name" value="HisKA"/>
    <property type="match status" value="1"/>
</dbReference>
<keyword evidence="12" id="KW-0902">Two-component regulatory system</keyword>
<dbReference type="PROSITE" id="PS50885">
    <property type="entry name" value="HAMP"/>
    <property type="match status" value="1"/>
</dbReference>
<dbReference type="InterPro" id="IPR003661">
    <property type="entry name" value="HisK_dim/P_dom"/>
</dbReference>
<evidence type="ECO:0000313" key="19">
    <source>
        <dbReference type="Proteomes" id="UP000280444"/>
    </source>
</evidence>
<evidence type="ECO:0000259" key="16">
    <source>
        <dbReference type="PROSITE" id="PS50109"/>
    </source>
</evidence>
<dbReference type="InterPro" id="IPR004358">
    <property type="entry name" value="Sig_transdc_His_kin-like_C"/>
</dbReference>
<dbReference type="InterPro" id="IPR050398">
    <property type="entry name" value="HssS/ArlS-like"/>
</dbReference>
<dbReference type="Pfam" id="PF02518">
    <property type="entry name" value="HATPase_c"/>
    <property type="match status" value="1"/>
</dbReference>
<dbReference type="EMBL" id="RQZF01000008">
    <property type="protein sequence ID" value="RRC94985.1"/>
    <property type="molecule type" value="Genomic_DNA"/>
</dbReference>
<dbReference type="Gene3D" id="1.10.287.130">
    <property type="match status" value="1"/>
</dbReference>
<dbReference type="InterPro" id="IPR005467">
    <property type="entry name" value="His_kinase_dom"/>
</dbReference>
<dbReference type="InterPro" id="IPR036097">
    <property type="entry name" value="HisK_dim/P_sf"/>
</dbReference>
<dbReference type="Pfam" id="PF00672">
    <property type="entry name" value="HAMP"/>
    <property type="match status" value="1"/>
</dbReference>
<dbReference type="SUPFAM" id="SSF47384">
    <property type="entry name" value="Homodimeric domain of signal transducing histidine kinase"/>
    <property type="match status" value="1"/>
</dbReference>
<dbReference type="FunFam" id="3.30.565.10:FF:000013">
    <property type="entry name" value="Two-component sensor histidine kinase"/>
    <property type="match status" value="1"/>
</dbReference>
<dbReference type="FunFam" id="1.10.287.130:FF:000010">
    <property type="entry name" value="Two-component sensor histidine kinase"/>
    <property type="match status" value="1"/>
</dbReference>
<dbReference type="SUPFAM" id="SSF55874">
    <property type="entry name" value="ATPase domain of HSP90 chaperone/DNA topoisomerase II/histidine kinase"/>
    <property type="match status" value="1"/>
</dbReference>
<evidence type="ECO:0000256" key="8">
    <source>
        <dbReference type="ARBA" id="ARBA00022741"/>
    </source>
</evidence>
<keyword evidence="8" id="KW-0547">Nucleotide-binding</keyword>
<dbReference type="EC" id="2.7.13.3" evidence="3"/>
<keyword evidence="13 15" id="KW-0472">Membrane</keyword>
<proteinExistence type="predicted"/>
<dbReference type="SUPFAM" id="SSF158472">
    <property type="entry name" value="HAMP domain-like"/>
    <property type="match status" value="1"/>
</dbReference>
<evidence type="ECO:0000256" key="7">
    <source>
        <dbReference type="ARBA" id="ARBA00022692"/>
    </source>
</evidence>
<evidence type="ECO:0000256" key="14">
    <source>
        <dbReference type="ARBA" id="ARBA00035305"/>
    </source>
</evidence>
<dbReference type="Gene3D" id="6.10.340.10">
    <property type="match status" value="1"/>
</dbReference>
<evidence type="ECO:0000259" key="17">
    <source>
        <dbReference type="PROSITE" id="PS50885"/>
    </source>
</evidence>
<feature type="transmembrane region" description="Helical" evidence="15">
    <location>
        <begin position="43"/>
        <end position="62"/>
    </location>
</feature>